<feature type="region of interest" description="Disordered" evidence="4">
    <location>
        <begin position="195"/>
        <end position="218"/>
    </location>
</feature>
<dbReference type="SUPFAM" id="SSF48452">
    <property type="entry name" value="TPR-like"/>
    <property type="match status" value="1"/>
</dbReference>
<feature type="compositionally biased region" description="Basic and acidic residues" evidence="4">
    <location>
        <begin position="122"/>
        <end position="137"/>
    </location>
</feature>
<name>A0ABR3SJZ5_9PEZI</name>
<dbReference type="Gene3D" id="1.25.40.10">
    <property type="entry name" value="Tetratricopeptide repeat domain"/>
    <property type="match status" value="1"/>
</dbReference>
<keyword evidence="3" id="KW-0175">Coiled coil</keyword>
<feature type="domain" description="Tetratricopeptide SHNi-TPR" evidence="5">
    <location>
        <begin position="226"/>
        <end position="262"/>
    </location>
</feature>
<feature type="region of interest" description="Disordered" evidence="4">
    <location>
        <begin position="84"/>
        <end position="174"/>
    </location>
</feature>
<evidence type="ECO:0000256" key="1">
    <source>
        <dbReference type="ARBA" id="ARBA00022737"/>
    </source>
</evidence>
<sequence>MSTEAIPEEPSTSRLEELLAAANLQYSLKNYNGAADIYSEAAQVQEQLNGEMAPENADLLFRYGRCLYKVAIAKSDVLGGRVAAEEKPAKKQKKNDQKSKAAAEALPSKEEKLAEEVVEAAVEEKDGVKPDAKEPTVDSKPFFQIVGDENWDTESEEEGDEEEEGADDPEDDLATAYEILDVARVLLSRQLEALQNSVRDTSESGKGKAPAKELDPEERKVLEKLADTQDLQAEIGLENENFVDAVSDFRAALDLKEKYLPKESSLIAEAHYKLSLALEFQSMTKVREAQAQAEASGGKVNPDEAKVDEAMREEAAKEMEKAIESCRLRVSKEESDLSTLPADKVEDAKAQITDVKEMIEDMEARLTDLRGPAISLSAPTNPAGADPSNPLSGILGELLGQAPAEEREEQKKKIEAASDISGLVKRKKPAAAPAAGGAGTAKSDNNGLEASSTSAGSKRKSEAPEDESVEKKAKVEDA</sequence>
<dbReference type="Proteomes" id="UP001521116">
    <property type="component" value="Unassembled WGS sequence"/>
</dbReference>
<feature type="coiled-coil region" evidence="3">
    <location>
        <begin position="316"/>
        <end position="365"/>
    </location>
</feature>
<gene>
    <name evidence="6" type="ORF">SLS56_009001</name>
</gene>
<feature type="compositionally biased region" description="Basic and acidic residues" evidence="4">
    <location>
        <begin position="84"/>
        <end position="115"/>
    </location>
</feature>
<proteinExistence type="predicted"/>
<dbReference type="InterPro" id="IPR011990">
    <property type="entry name" value="TPR-like_helical_dom_sf"/>
</dbReference>
<keyword evidence="2" id="KW-0802">TPR repeat</keyword>
<dbReference type="PANTHER" id="PTHR15081:SF1">
    <property type="entry name" value="NUCLEAR AUTOANTIGENIC SPERM PROTEIN"/>
    <property type="match status" value="1"/>
</dbReference>
<dbReference type="InterPro" id="IPR019544">
    <property type="entry name" value="Tetratricopeptide_SHNi-TPR_dom"/>
</dbReference>
<organism evidence="6 7">
    <name type="scientific">Neofusicoccum ribis</name>
    <dbReference type="NCBI Taxonomy" id="45134"/>
    <lineage>
        <taxon>Eukaryota</taxon>
        <taxon>Fungi</taxon>
        <taxon>Dikarya</taxon>
        <taxon>Ascomycota</taxon>
        <taxon>Pezizomycotina</taxon>
        <taxon>Dothideomycetes</taxon>
        <taxon>Dothideomycetes incertae sedis</taxon>
        <taxon>Botryosphaeriales</taxon>
        <taxon>Botryosphaeriaceae</taxon>
        <taxon>Neofusicoccum</taxon>
    </lineage>
</organism>
<evidence type="ECO:0000313" key="6">
    <source>
        <dbReference type="EMBL" id="KAL1621923.1"/>
    </source>
</evidence>
<feature type="compositionally biased region" description="Polar residues" evidence="4">
    <location>
        <begin position="443"/>
        <end position="456"/>
    </location>
</feature>
<evidence type="ECO:0000259" key="5">
    <source>
        <dbReference type="Pfam" id="PF10516"/>
    </source>
</evidence>
<comment type="caution">
    <text evidence="6">The sequence shown here is derived from an EMBL/GenBank/DDBJ whole genome shotgun (WGS) entry which is preliminary data.</text>
</comment>
<keyword evidence="7" id="KW-1185">Reference proteome</keyword>
<dbReference type="EMBL" id="JAJVDC020000144">
    <property type="protein sequence ID" value="KAL1621923.1"/>
    <property type="molecule type" value="Genomic_DNA"/>
</dbReference>
<feature type="compositionally biased region" description="Acidic residues" evidence="4">
    <location>
        <begin position="149"/>
        <end position="173"/>
    </location>
</feature>
<dbReference type="PANTHER" id="PTHR15081">
    <property type="entry name" value="NUCLEAR AUTOANTIGENIC SPERM PROTEIN NASP -RELATED"/>
    <property type="match status" value="1"/>
</dbReference>
<feature type="compositionally biased region" description="Basic and acidic residues" evidence="4">
    <location>
        <begin position="404"/>
        <end position="416"/>
    </location>
</feature>
<accession>A0ABR3SJZ5</accession>
<keyword evidence="1" id="KW-0677">Repeat</keyword>
<feature type="region of interest" description="Disordered" evidence="4">
    <location>
        <begin position="370"/>
        <end position="478"/>
    </location>
</feature>
<evidence type="ECO:0000256" key="4">
    <source>
        <dbReference type="SAM" id="MobiDB-lite"/>
    </source>
</evidence>
<feature type="compositionally biased region" description="Basic and acidic residues" evidence="4">
    <location>
        <begin position="200"/>
        <end position="218"/>
    </location>
</feature>
<dbReference type="InterPro" id="IPR051730">
    <property type="entry name" value="NASP-like"/>
</dbReference>
<evidence type="ECO:0000256" key="3">
    <source>
        <dbReference type="SAM" id="Coils"/>
    </source>
</evidence>
<evidence type="ECO:0000256" key="2">
    <source>
        <dbReference type="ARBA" id="ARBA00022803"/>
    </source>
</evidence>
<reference evidence="6 7" key="1">
    <citation type="submission" date="2024-02" db="EMBL/GenBank/DDBJ databases">
        <title>De novo assembly and annotation of 12 fungi associated with fruit tree decline syndrome in Ontario, Canada.</title>
        <authorList>
            <person name="Sulman M."/>
            <person name="Ellouze W."/>
            <person name="Ilyukhin E."/>
        </authorList>
    </citation>
    <scope>NUCLEOTIDE SEQUENCE [LARGE SCALE GENOMIC DNA]</scope>
    <source>
        <strain evidence="6 7">M1-105</strain>
    </source>
</reference>
<evidence type="ECO:0000313" key="7">
    <source>
        <dbReference type="Proteomes" id="UP001521116"/>
    </source>
</evidence>
<dbReference type="Pfam" id="PF10516">
    <property type="entry name" value="SHNi-TPR"/>
    <property type="match status" value="1"/>
</dbReference>
<protein>
    <recommendedName>
        <fullName evidence="5">Tetratricopeptide SHNi-TPR domain-containing protein</fullName>
    </recommendedName>
</protein>
<feature type="compositionally biased region" description="Basic and acidic residues" evidence="4">
    <location>
        <begin position="459"/>
        <end position="478"/>
    </location>
</feature>